<feature type="region of interest" description="Disordered" evidence="1">
    <location>
        <begin position="144"/>
        <end position="188"/>
    </location>
</feature>
<evidence type="ECO:0000313" key="2">
    <source>
        <dbReference type="EMBL" id="GBP30046.1"/>
    </source>
</evidence>
<evidence type="ECO:0000313" key="3">
    <source>
        <dbReference type="Proteomes" id="UP000299102"/>
    </source>
</evidence>
<proteinExistence type="predicted"/>
<feature type="region of interest" description="Disordered" evidence="1">
    <location>
        <begin position="67"/>
        <end position="95"/>
    </location>
</feature>
<gene>
    <name evidence="2" type="ORF">EVAR_14563_1</name>
</gene>
<comment type="caution">
    <text evidence="2">The sequence shown here is derived from an EMBL/GenBank/DDBJ whole genome shotgun (WGS) entry which is preliminary data.</text>
</comment>
<feature type="compositionally biased region" description="Basic residues" evidence="1">
    <location>
        <begin position="67"/>
        <end position="76"/>
    </location>
</feature>
<keyword evidence="3" id="KW-1185">Reference proteome</keyword>
<dbReference type="Proteomes" id="UP000299102">
    <property type="component" value="Unassembled WGS sequence"/>
</dbReference>
<organism evidence="2 3">
    <name type="scientific">Eumeta variegata</name>
    <name type="common">Bagworm moth</name>
    <name type="synonym">Eumeta japonica</name>
    <dbReference type="NCBI Taxonomy" id="151549"/>
    <lineage>
        <taxon>Eukaryota</taxon>
        <taxon>Metazoa</taxon>
        <taxon>Ecdysozoa</taxon>
        <taxon>Arthropoda</taxon>
        <taxon>Hexapoda</taxon>
        <taxon>Insecta</taxon>
        <taxon>Pterygota</taxon>
        <taxon>Neoptera</taxon>
        <taxon>Endopterygota</taxon>
        <taxon>Lepidoptera</taxon>
        <taxon>Glossata</taxon>
        <taxon>Ditrysia</taxon>
        <taxon>Tineoidea</taxon>
        <taxon>Psychidae</taxon>
        <taxon>Oiketicinae</taxon>
        <taxon>Eumeta</taxon>
    </lineage>
</organism>
<dbReference type="AlphaFoldDB" id="A0A4C1UVM2"/>
<dbReference type="EMBL" id="BGZK01000228">
    <property type="protein sequence ID" value="GBP30046.1"/>
    <property type="molecule type" value="Genomic_DNA"/>
</dbReference>
<accession>A0A4C1UVM2</accession>
<protein>
    <submittedName>
        <fullName evidence="2">Uncharacterized protein</fullName>
    </submittedName>
</protein>
<sequence>MGFEGVAVSAARRAGPAGAARARGLLLKRLSSLPPHYNYFMWSPRKIAKMGRYGANGPRTYIRKAHRKFPKNHKSLPSKAAHAGKGEAATSPTPAQVYKRAPWQRLRRLRELAGAGPCGRGGRGAAAEGREVLYFKMASARNIDASAPSRAERKGILAPTPFPPRSGPNLRRQNFAPLISRRSVASYS</sequence>
<name>A0A4C1UVM2_EUMVA</name>
<reference evidence="2 3" key="1">
    <citation type="journal article" date="2019" name="Commun. Biol.">
        <title>The bagworm genome reveals a unique fibroin gene that provides high tensile strength.</title>
        <authorList>
            <person name="Kono N."/>
            <person name="Nakamura H."/>
            <person name="Ohtoshi R."/>
            <person name="Tomita M."/>
            <person name="Numata K."/>
            <person name="Arakawa K."/>
        </authorList>
    </citation>
    <scope>NUCLEOTIDE SEQUENCE [LARGE SCALE GENOMIC DNA]</scope>
</reference>
<evidence type="ECO:0000256" key="1">
    <source>
        <dbReference type="SAM" id="MobiDB-lite"/>
    </source>
</evidence>